<dbReference type="AlphaFoldDB" id="A0A4Y8M1K9"/>
<dbReference type="OrthoDB" id="2675985at2"/>
<dbReference type="Proteomes" id="UP000297900">
    <property type="component" value="Unassembled WGS sequence"/>
</dbReference>
<keyword evidence="2" id="KW-1185">Reference proteome</keyword>
<protein>
    <submittedName>
        <fullName evidence="1">Uncharacterized protein</fullName>
    </submittedName>
</protein>
<gene>
    <name evidence="1" type="ORF">E2980_06295</name>
</gene>
<evidence type="ECO:0000313" key="1">
    <source>
        <dbReference type="EMBL" id="TFE28997.1"/>
    </source>
</evidence>
<proteinExistence type="predicted"/>
<name>A0A4Y8M1K9_9BACL</name>
<dbReference type="EMBL" id="SOMN01000005">
    <property type="protein sequence ID" value="TFE28997.1"/>
    <property type="molecule type" value="Genomic_DNA"/>
</dbReference>
<evidence type="ECO:0000313" key="2">
    <source>
        <dbReference type="Proteomes" id="UP000297900"/>
    </source>
</evidence>
<accession>A0A4Y8M1K9</accession>
<dbReference type="RefSeq" id="WP_135151298.1">
    <property type="nucleotide sequence ID" value="NZ_SOMN01000005.1"/>
</dbReference>
<comment type="caution">
    <text evidence="1">The sequence shown here is derived from an EMBL/GenBank/DDBJ whole genome shotgun (WGS) entry which is preliminary data.</text>
</comment>
<reference evidence="1 2" key="1">
    <citation type="submission" date="2019-03" db="EMBL/GenBank/DDBJ databases">
        <title>Cohnella endophytica sp. nov., a novel endophytic bacterium isolated from bark of Sonneratia apetala.</title>
        <authorList>
            <person name="Tuo L."/>
        </authorList>
    </citation>
    <scope>NUCLEOTIDE SEQUENCE [LARGE SCALE GENOMIC DNA]</scope>
    <source>
        <strain evidence="1 2">CCTCC AB 208254</strain>
    </source>
</reference>
<sequence>MVQTRILLSKTVMMILTMVLSLGFMSMFSQRTYAAVTNAPAPIRITSTATVQVKSAELFTQEKGLYLIYTLTYTNNGNTTLQLDDFWSKAKSTSGKIYSTSVVDKDKKTTRLSGKSSVDITYYSPVDDNATLSKLIISIVKWDFSVPNYTRNIGAFNLAKGYGATTAAFLPKYLFSKESKLKTAIKGVQSSIDNDERILKINFLMENLNTREYRATTTQFYVVATDGSVYAAKNDTLKDLIIQPKERKIITLQVKLPVIANEKGIKLLTGYLSEADGIYIPIASYQVPKGATQSSAEVSQLSYGNYLIEITGYGRLPTGTQDTLTANFKITNKGKTGLKIPQLKASWSFNGIAQKAGNELVVAYDQRVQLEPNASIQMIASTQVPYSATLSDIRVSLKEIADDQTEKVVGQFKSIKVNEFKDVTNQIAEFDRLAAKTSLELLRVRSSVEGRQFNISGDLAITNLEPRTSNLQKYGVYLRGEDGLIYPLTIGNYAKTVITNGKILVPFSGKVPVSSETAKMNILIAELIPTVNEGSTPSTTIPGSVVSMTTVWPASIPQSQFFNLNVGNYNLSMDKFYAYLDYSSGGIQGLNLDFEYSMLIDSSFDDIAGPYKLRIEIEDQNSNKLTLAKDIEMDSKSQEFKEGQAIKKTIQFTDPNLSSQAEFFKEYKLSIYCVTNDQKVLLAQRAMPYFYIQWLEFQDKEK</sequence>
<organism evidence="1 2">
    <name type="scientific">Cohnella luojiensis</name>
    <dbReference type="NCBI Taxonomy" id="652876"/>
    <lineage>
        <taxon>Bacteria</taxon>
        <taxon>Bacillati</taxon>
        <taxon>Bacillota</taxon>
        <taxon>Bacilli</taxon>
        <taxon>Bacillales</taxon>
        <taxon>Paenibacillaceae</taxon>
        <taxon>Cohnella</taxon>
    </lineage>
</organism>